<feature type="region of interest" description="Disordered" evidence="8">
    <location>
        <begin position="1"/>
        <end position="26"/>
    </location>
</feature>
<keyword evidence="3" id="KW-0328">Glycosyltransferase</keyword>
<dbReference type="PANTHER" id="PTHR33908">
    <property type="entry name" value="MANNOSYLTRANSFERASE YKCB-RELATED"/>
    <property type="match status" value="1"/>
</dbReference>
<dbReference type="Proteomes" id="UP000216361">
    <property type="component" value="Unassembled WGS sequence"/>
</dbReference>
<dbReference type="GO" id="GO:0009103">
    <property type="term" value="P:lipopolysaccharide biosynthetic process"/>
    <property type="evidence" value="ECO:0007669"/>
    <property type="project" value="TreeGrafter"/>
</dbReference>
<organism evidence="11 12">
    <name type="scientific">Elstera cyanobacteriorum</name>
    <dbReference type="NCBI Taxonomy" id="2022747"/>
    <lineage>
        <taxon>Bacteria</taxon>
        <taxon>Pseudomonadati</taxon>
        <taxon>Pseudomonadota</taxon>
        <taxon>Alphaproteobacteria</taxon>
        <taxon>Rhodospirillales</taxon>
        <taxon>Rhodospirillaceae</taxon>
        <taxon>Elstera</taxon>
    </lineage>
</organism>
<evidence type="ECO:0000256" key="1">
    <source>
        <dbReference type="ARBA" id="ARBA00004651"/>
    </source>
</evidence>
<reference evidence="11 12" key="1">
    <citation type="submission" date="2017-07" db="EMBL/GenBank/DDBJ databases">
        <title>Elstera cyanobacteriorum sp. nov., a novel bacterium isolated from cyanobacterial aggregates in a eutrophic lake.</title>
        <authorList>
            <person name="Cai H."/>
        </authorList>
    </citation>
    <scope>NUCLEOTIDE SEQUENCE [LARGE SCALE GENOMIC DNA]</scope>
    <source>
        <strain evidence="11 12">TH019</strain>
    </source>
</reference>
<keyword evidence="6 9" id="KW-1133">Transmembrane helix</keyword>
<evidence type="ECO:0000256" key="6">
    <source>
        <dbReference type="ARBA" id="ARBA00022989"/>
    </source>
</evidence>
<keyword evidence="4" id="KW-0808">Transferase</keyword>
<evidence type="ECO:0000256" key="2">
    <source>
        <dbReference type="ARBA" id="ARBA00022475"/>
    </source>
</evidence>
<dbReference type="InterPro" id="IPR038731">
    <property type="entry name" value="RgtA/B/C-like"/>
</dbReference>
<feature type="transmembrane region" description="Helical" evidence="9">
    <location>
        <begin position="142"/>
        <end position="162"/>
    </location>
</feature>
<keyword evidence="12" id="KW-1185">Reference proteome</keyword>
<dbReference type="PANTHER" id="PTHR33908:SF3">
    <property type="entry name" value="UNDECAPRENYL PHOSPHATE-ALPHA-4-AMINO-4-DEOXY-L-ARABINOSE ARABINOSYL TRANSFERASE"/>
    <property type="match status" value="1"/>
</dbReference>
<evidence type="ECO:0000313" key="11">
    <source>
        <dbReference type="EMBL" id="OYQ21150.1"/>
    </source>
</evidence>
<feature type="transmembrane region" description="Helical" evidence="9">
    <location>
        <begin position="38"/>
        <end position="56"/>
    </location>
</feature>
<sequence>MIRLLRQTPHSPVPGPSPSRRPGEETRWQRWRAQAGPWAGLIALCLVLFLPGMMTLPPFDRDEARFAQASRQMIESGDYIRISFQHEPRNKKPIGIYWAQAASAHLFGGKDAPIGAYRLPSMLAAMAAVLLLFAGLRRQTDPATAFLAASLLAATLLTVVEAHLAKTDASLLACTVGALMALLRAYRPLDGETALPLRYVALFWGALGAAILVKGPVVPMVVGATILALGFSDKAWAWLKRLRPVLGLPLTVLIVAPWTLAILSQPGSGSATAGGNFFVDAIRGDLLPKLVGSQEGHGAPPGFYLALLAVTFFPGTLLLIPAARAAWRERFDPLVRFALAWVLPSWLLFELIPTKLPHYVLPLYPALALLVARFAATAAAESIGHWSARLSQALWALVALVLAAVTVALGLYFDQELNPIALIGAAIFVIGAGLTLRWIWRGSAAHALVTAVTVVALGYGVLLSAVLPASSGFFLSRGLAAMAESLHPGARLAAAGYAEPSLVFLTETTTRLTDAETAAQLLADRQVDLALIGDRDITKFRAAADAAGLTVDALAIERGFNYSKGRWVTVTFFRRAA</sequence>
<accession>A0A255XY36</accession>
<dbReference type="InterPro" id="IPR050297">
    <property type="entry name" value="LipidA_mod_glycosyltrf_83"/>
</dbReference>
<feature type="transmembrane region" description="Helical" evidence="9">
    <location>
        <begin position="447"/>
        <end position="467"/>
    </location>
</feature>
<dbReference type="GO" id="GO:0016763">
    <property type="term" value="F:pentosyltransferase activity"/>
    <property type="evidence" value="ECO:0007669"/>
    <property type="project" value="TreeGrafter"/>
</dbReference>
<comment type="caution">
    <text evidence="11">The sequence shown here is derived from an EMBL/GenBank/DDBJ whole genome shotgun (WGS) entry which is preliminary data.</text>
</comment>
<feature type="transmembrane region" description="Helical" evidence="9">
    <location>
        <begin position="334"/>
        <end position="353"/>
    </location>
</feature>
<feature type="transmembrane region" description="Helical" evidence="9">
    <location>
        <begin position="419"/>
        <end position="440"/>
    </location>
</feature>
<evidence type="ECO:0000256" key="5">
    <source>
        <dbReference type="ARBA" id="ARBA00022692"/>
    </source>
</evidence>
<feature type="transmembrane region" description="Helical" evidence="9">
    <location>
        <begin position="199"/>
        <end position="232"/>
    </location>
</feature>
<protein>
    <recommendedName>
        <fullName evidence="10">Glycosyltransferase RgtA/B/C/D-like domain-containing protein</fullName>
    </recommendedName>
</protein>
<gene>
    <name evidence="11" type="ORF">CHR90_02875</name>
</gene>
<dbReference type="GO" id="GO:0005886">
    <property type="term" value="C:plasma membrane"/>
    <property type="evidence" value="ECO:0007669"/>
    <property type="project" value="UniProtKB-SubCell"/>
</dbReference>
<feature type="transmembrane region" description="Helical" evidence="9">
    <location>
        <begin position="244"/>
        <end position="263"/>
    </location>
</feature>
<dbReference type="AlphaFoldDB" id="A0A255XY36"/>
<dbReference type="RefSeq" id="WP_094407474.1">
    <property type="nucleotide sequence ID" value="NZ_BMJZ01000016.1"/>
</dbReference>
<keyword evidence="2" id="KW-1003">Cell membrane</keyword>
<feature type="transmembrane region" description="Helical" evidence="9">
    <location>
        <begin position="392"/>
        <end position="413"/>
    </location>
</feature>
<feature type="domain" description="Glycosyltransferase RgtA/B/C/D-like" evidence="10">
    <location>
        <begin position="91"/>
        <end position="258"/>
    </location>
</feature>
<name>A0A255XY36_9PROT</name>
<dbReference type="GO" id="GO:0010041">
    <property type="term" value="P:response to iron(III) ion"/>
    <property type="evidence" value="ECO:0007669"/>
    <property type="project" value="TreeGrafter"/>
</dbReference>
<evidence type="ECO:0000256" key="9">
    <source>
        <dbReference type="SAM" id="Phobius"/>
    </source>
</evidence>
<keyword evidence="7 9" id="KW-0472">Membrane</keyword>
<evidence type="ECO:0000313" key="12">
    <source>
        <dbReference type="Proteomes" id="UP000216361"/>
    </source>
</evidence>
<comment type="subcellular location">
    <subcellularLocation>
        <location evidence="1">Cell membrane</location>
        <topology evidence="1">Multi-pass membrane protein</topology>
    </subcellularLocation>
</comment>
<evidence type="ECO:0000256" key="8">
    <source>
        <dbReference type="SAM" id="MobiDB-lite"/>
    </source>
</evidence>
<feature type="transmembrane region" description="Helical" evidence="9">
    <location>
        <begin position="303"/>
        <end position="322"/>
    </location>
</feature>
<keyword evidence="5 9" id="KW-0812">Transmembrane</keyword>
<proteinExistence type="predicted"/>
<dbReference type="EMBL" id="NOXS01000024">
    <property type="protein sequence ID" value="OYQ21150.1"/>
    <property type="molecule type" value="Genomic_DNA"/>
</dbReference>
<feature type="transmembrane region" description="Helical" evidence="9">
    <location>
        <begin position="116"/>
        <end position="136"/>
    </location>
</feature>
<evidence type="ECO:0000256" key="7">
    <source>
        <dbReference type="ARBA" id="ARBA00023136"/>
    </source>
</evidence>
<evidence type="ECO:0000256" key="4">
    <source>
        <dbReference type="ARBA" id="ARBA00022679"/>
    </source>
</evidence>
<dbReference type="OrthoDB" id="9810951at2"/>
<dbReference type="Pfam" id="PF13231">
    <property type="entry name" value="PMT_2"/>
    <property type="match status" value="1"/>
</dbReference>
<evidence type="ECO:0000256" key="3">
    <source>
        <dbReference type="ARBA" id="ARBA00022676"/>
    </source>
</evidence>
<feature type="transmembrane region" description="Helical" evidence="9">
    <location>
        <begin position="359"/>
        <end position="380"/>
    </location>
</feature>
<evidence type="ECO:0000259" key="10">
    <source>
        <dbReference type="Pfam" id="PF13231"/>
    </source>
</evidence>